<name>A0A5E4ZAR3_9BURK</name>
<organism evidence="9 10">
    <name type="scientific">Pandoraea anhela</name>
    <dbReference type="NCBI Taxonomy" id="2508295"/>
    <lineage>
        <taxon>Bacteria</taxon>
        <taxon>Pseudomonadati</taxon>
        <taxon>Pseudomonadota</taxon>
        <taxon>Betaproteobacteria</taxon>
        <taxon>Burkholderiales</taxon>
        <taxon>Burkholderiaceae</taxon>
        <taxon>Pandoraea</taxon>
    </lineage>
</organism>
<dbReference type="Proteomes" id="UP000406256">
    <property type="component" value="Unassembled WGS sequence"/>
</dbReference>
<evidence type="ECO:0000256" key="3">
    <source>
        <dbReference type="ARBA" id="ARBA00022519"/>
    </source>
</evidence>
<keyword evidence="4" id="KW-0547">Nucleotide-binding</keyword>
<accession>A0A5E4ZAR3</accession>
<evidence type="ECO:0000256" key="5">
    <source>
        <dbReference type="ARBA" id="ARBA00022840"/>
    </source>
</evidence>
<dbReference type="InterPro" id="IPR027417">
    <property type="entry name" value="P-loop_NTPase"/>
</dbReference>
<feature type="domain" description="ABC transporter" evidence="8">
    <location>
        <begin position="18"/>
        <end position="272"/>
    </location>
</feature>
<reference evidence="9 10" key="1">
    <citation type="submission" date="2019-08" db="EMBL/GenBank/DDBJ databases">
        <authorList>
            <person name="Peeters C."/>
        </authorList>
    </citation>
    <scope>NUCLEOTIDE SEQUENCE [LARGE SCALE GENOMIC DNA]</scope>
    <source>
        <strain evidence="9 10">LMG 31108</strain>
    </source>
</reference>
<dbReference type="PROSITE" id="PS50893">
    <property type="entry name" value="ABC_TRANSPORTER_2"/>
    <property type="match status" value="1"/>
</dbReference>
<evidence type="ECO:0000313" key="10">
    <source>
        <dbReference type="Proteomes" id="UP000406256"/>
    </source>
</evidence>
<dbReference type="PROSITE" id="PS00211">
    <property type="entry name" value="ABC_TRANSPORTER_1"/>
    <property type="match status" value="1"/>
</dbReference>
<dbReference type="SUPFAM" id="SSF52540">
    <property type="entry name" value="P-loop containing nucleoside triphosphate hydrolases"/>
    <property type="match status" value="1"/>
</dbReference>
<keyword evidence="10" id="KW-1185">Reference proteome</keyword>
<dbReference type="EMBL" id="CABPSB010000038">
    <property type="protein sequence ID" value="VVE57263.1"/>
    <property type="molecule type" value="Genomic_DNA"/>
</dbReference>
<dbReference type="Gene3D" id="3.40.50.300">
    <property type="entry name" value="P-loop containing nucleotide triphosphate hydrolases"/>
    <property type="match status" value="1"/>
</dbReference>
<gene>
    <name evidence="9" type="ORF">PAN31108_05181</name>
</gene>
<keyword evidence="2" id="KW-1003">Cell membrane</keyword>
<evidence type="ECO:0000313" key="9">
    <source>
        <dbReference type="EMBL" id="VVE57263.1"/>
    </source>
</evidence>
<evidence type="ECO:0000256" key="7">
    <source>
        <dbReference type="ARBA" id="ARBA00037066"/>
    </source>
</evidence>
<dbReference type="PANTHER" id="PTHR42794:SF1">
    <property type="entry name" value="HEMIN IMPORT ATP-BINDING PROTEIN HMUV"/>
    <property type="match status" value="1"/>
</dbReference>
<dbReference type="AlphaFoldDB" id="A0A5E4ZAR3"/>
<protein>
    <submittedName>
        <fullName evidence="9">ABC transporter ATP-binding protein</fullName>
    </submittedName>
</protein>
<evidence type="ECO:0000256" key="2">
    <source>
        <dbReference type="ARBA" id="ARBA00022475"/>
    </source>
</evidence>
<keyword evidence="5 9" id="KW-0067">ATP-binding</keyword>
<dbReference type="SMART" id="SM00382">
    <property type="entry name" value="AAA"/>
    <property type="match status" value="1"/>
</dbReference>
<keyword evidence="3" id="KW-0472">Membrane</keyword>
<dbReference type="InterPro" id="IPR003593">
    <property type="entry name" value="AAA+_ATPase"/>
</dbReference>
<dbReference type="PANTHER" id="PTHR42794">
    <property type="entry name" value="HEMIN IMPORT ATP-BINDING PROTEIN HMUV"/>
    <property type="match status" value="1"/>
</dbReference>
<dbReference type="GO" id="GO:0005524">
    <property type="term" value="F:ATP binding"/>
    <property type="evidence" value="ECO:0007669"/>
    <property type="project" value="UniProtKB-KW"/>
</dbReference>
<evidence type="ECO:0000256" key="6">
    <source>
        <dbReference type="ARBA" id="ARBA00022967"/>
    </source>
</evidence>
<proteinExistence type="predicted"/>
<evidence type="ECO:0000259" key="8">
    <source>
        <dbReference type="PROSITE" id="PS50893"/>
    </source>
</evidence>
<keyword evidence="6" id="KW-1278">Translocase</keyword>
<keyword evidence="3" id="KW-0997">Cell inner membrane</keyword>
<keyword evidence="1" id="KW-0813">Transport</keyword>
<sequence>MNFPMPASTPSPASEPLLQTHALTLRAGERTLVDWLDLAVTPGECWCLAGPNGAGKTTLLATLAGLRPIEEKPSRDAAITASGRIVIGGKPLAAWRPEPLARVRALMPQQTRDAFGATALEVVLAGRHPYLAQGRWGAWESDDDVAIARAALAQVGLGEFASRDVTTLSGGERQRVSLAAVIAQATPLLLLDEPVSHLDLHHQIDALALLAAYATRQGEEQGAAVIFSCHDLNLARRFATHGLLLDGRGGWRAGPVRDVFSAAACSEAFGYPLRLIRDGEDEALVPVRRP</sequence>
<evidence type="ECO:0000256" key="4">
    <source>
        <dbReference type="ARBA" id="ARBA00022741"/>
    </source>
</evidence>
<dbReference type="CDD" id="cd03214">
    <property type="entry name" value="ABC_Iron-Siderophores_B12_Hemin"/>
    <property type="match status" value="1"/>
</dbReference>
<dbReference type="GO" id="GO:0016887">
    <property type="term" value="F:ATP hydrolysis activity"/>
    <property type="evidence" value="ECO:0007669"/>
    <property type="project" value="InterPro"/>
</dbReference>
<dbReference type="InterPro" id="IPR003439">
    <property type="entry name" value="ABC_transporter-like_ATP-bd"/>
</dbReference>
<dbReference type="InterPro" id="IPR017871">
    <property type="entry name" value="ABC_transporter-like_CS"/>
</dbReference>
<evidence type="ECO:0000256" key="1">
    <source>
        <dbReference type="ARBA" id="ARBA00022448"/>
    </source>
</evidence>
<comment type="function">
    <text evidence="7">Part of the ABC transporter complex HmuTUV involved in hemin import. Responsible for energy coupling to the transport system.</text>
</comment>
<dbReference type="Pfam" id="PF00005">
    <property type="entry name" value="ABC_tran"/>
    <property type="match status" value="1"/>
</dbReference>